<name>A0A0J7B0Q4_COCIT</name>
<organism evidence="2 3">
    <name type="scientific">Coccidioides immitis RMSCC 2394</name>
    <dbReference type="NCBI Taxonomy" id="404692"/>
    <lineage>
        <taxon>Eukaryota</taxon>
        <taxon>Fungi</taxon>
        <taxon>Dikarya</taxon>
        <taxon>Ascomycota</taxon>
        <taxon>Pezizomycotina</taxon>
        <taxon>Eurotiomycetes</taxon>
        <taxon>Eurotiomycetidae</taxon>
        <taxon>Onygenales</taxon>
        <taxon>Onygenaceae</taxon>
        <taxon>Coccidioides</taxon>
    </lineage>
</organism>
<dbReference type="Gene3D" id="3.80.10.10">
    <property type="entry name" value="Ribonuclease Inhibitor"/>
    <property type="match status" value="1"/>
</dbReference>
<reference evidence="3" key="1">
    <citation type="journal article" date="2010" name="Genome Res.">
        <title>Population genomic sequencing of Coccidioides fungi reveals recent hybridization and transposon control.</title>
        <authorList>
            <person name="Neafsey D.E."/>
            <person name="Barker B.M."/>
            <person name="Sharpton T.J."/>
            <person name="Stajich J.E."/>
            <person name="Park D.J."/>
            <person name="Whiston E."/>
            <person name="Hung C.-Y."/>
            <person name="McMahan C."/>
            <person name="White J."/>
            <person name="Sykes S."/>
            <person name="Heiman D."/>
            <person name="Young S."/>
            <person name="Zeng Q."/>
            <person name="Abouelleil A."/>
            <person name="Aftuck L."/>
            <person name="Bessette D."/>
            <person name="Brown A."/>
            <person name="FitzGerald M."/>
            <person name="Lui A."/>
            <person name="Macdonald J.P."/>
            <person name="Priest M."/>
            <person name="Orbach M.J."/>
            <person name="Galgiani J.N."/>
            <person name="Kirkland T.N."/>
            <person name="Cole G.T."/>
            <person name="Birren B.W."/>
            <person name="Henn M.R."/>
            <person name="Taylor J.W."/>
            <person name="Rounsley S.D."/>
        </authorList>
    </citation>
    <scope>NUCLEOTIDE SEQUENCE [LARGE SCALE GENOMIC DNA]</scope>
    <source>
        <strain evidence="3">RMSCC 2394</strain>
    </source>
</reference>
<feature type="region of interest" description="Disordered" evidence="1">
    <location>
        <begin position="748"/>
        <end position="783"/>
    </location>
</feature>
<dbReference type="InterPro" id="IPR032675">
    <property type="entry name" value="LRR_dom_sf"/>
</dbReference>
<dbReference type="SUPFAM" id="SSF52047">
    <property type="entry name" value="RNI-like"/>
    <property type="match status" value="1"/>
</dbReference>
<proteinExistence type="predicted"/>
<dbReference type="AlphaFoldDB" id="A0A0J7B0Q4"/>
<dbReference type="EMBL" id="DS028094">
    <property type="protein sequence ID" value="KMP03367.1"/>
    <property type="molecule type" value="Genomic_DNA"/>
</dbReference>
<evidence type="ECO:0008006" key="4">
    <source>
        <dbReference type="Google" id="ProtNLM"/>
    </source>
</evidence>
<feature type="compositionally biased region" description="Low complexity" evidence="1">
    <location>
        <begin position="523"/>
        <end position="534"/>
    </location>
</feature>
<sequence>MAPALRSMRPARQHQAQRPVRSTRGAVVSYREISDSDPSEVEVSVPEDDDNDDDRERQIQALVRIIAREARLEHPNLRPLSRIKRSLNSTVPTKPAKKLKLEPEGVKPPWHTLPYHVLFSIFLYLSPFMRDSPLADTSQSVKCLLRLSRMCRAFCEPALSALYFLPPLHPAGKLKGLVDLLKMDPDSMSINYRDKVKHLEMDIYRAKPVLLYSLLKFTPRLRHLRLYSLGEYDRSKNITKHIPRWLFCDMPQPEALRDLRLHSWEWNGEINFPSIKSVHSHPAFTSLRSVRFYKLEHCDCGAPRELDYKNPAVQAEELVTALSLLPYLERLEFKSCDFAADLLPFLSMALTSLSVIDCDNVDSFIVEKFLSNHGYHLRELVLTQNYCLNMSFTTRLAELCPYLQVFIMDFNLSRERRLAGDVNPFDNLLLDYDPPSWPPTLQYLELQHLCRWEIQTAEILFNSLVESAHQLQDLRTLIITAIIKISWRDRAKFREHWMGTLERTFLRKSPPPSTWPTILKPTRTSQAGSSSSDSNDTRKQSFEAIPQRRSRRIAQRIALTDDMQSESVSVGKGKEPANGGFESSAKQTQGGPVHGMCDVVKVRIDNLRPVSIPQAAENLADEDSGDSDWNGVDPEFDTSYACEFPGGHQRFTSFSGDLVHPMAYGCKGLAWTDRAIWELYGMVEMDGLDAINYHRRTKLSSGTRLGPPPFRGRRYKLGTGEPFDSLGPTSPLLDKPVGATVRRDSRLGHAAPHILPPPNIFNNQTDETHDSRSDCASLGLDAI</sequence>
<evidence type="ECO:0000313" key="2">
    <source>
        <dbReference type="EMBL" id="KMP03367.1"/>
    </source>
</evidence>
<feature type="region of interest" description="Disordered" evidence="1">
    <location>
        <begin position="1"/>
        <end position="55"/>
    </location>
</feature>
<gene>
    <name evidence="2" type="ORF">CIRG_03059</name>
</gene>
<feature type="region of interest" description="Disordered" evidence="1">
    <location>
        <begin position="508"/>
        <end position="548"/>
    </location>
</feature>
<evidence type="ECO:0000256" key="1">
    <source>
        <dbReference type="SAM" id="MobiDB-lite"/>
    </source>
</evidence>
<dbReference type="Proteomes" id="UP000054565">
    <property type="component" value="Unassembled WGS sequence"/>
</dbReference>
<feature type="compositionally biased region" description="Acidic residues" evidence="1">
    <location>
        <begin position="35"/>
        <end position="53"/>
    </location>
</feature>
<evidence type="ECO:0000313" key="3">
    <source>
        <dbReference type="Proteomes" id="UP000054565"/>
    </source>
</evidence>
<accession>A0A0J7B0Q4</accession>
<feature type="region of interest" description="Disordered" evidence="1">
    <location>
        <begin position="561"/>
        <end position="592"/>
    </location>
</feature>
<dbReference type="OrthoDB" id="5395390at2759"/>
<dbReference type="STRING" id="404692.A0A0J7B0Q4"/>
<protein>
    <recommendedName>
        <fullName evidence="4">F-box domain-containing protein</fullName>
    </recommendedName>
</protein>